<dbReference type="AlphaFoldDB" id="A0A7S1GHD4"/>
<accession>A0A7S1GHD4</accession>
<name>A0A7S1GHD4_CYCTE</name>
<reference evidence="1" key="1">
    <citation type="submission" date="2021-01" db="EMBL/GenBank/DDBJ databases">
        <authorList>
            <person name="Corre E."/>
            <person name="Pelletier E."/>
            <person name="Niang G."/>
            <person name="Scheremetjew M."/>
            <person name="Finn R."/>
            <person name="Kale V."/>
            <person name="Holt S."/>
            <person name="Cochrane G."/>
            <person name="Meng A."/>
            <person name="Brown T."/>
            <person name="Cohen L."/>
        </authorList>
    </citation>
    <scope>NUCLEOTIDE SEQUENCE</scope>
    <source>
        <strain evidence="1">ECT3854</strain>
    </source>
</reference>
<organism evidence="1">
    <name type="scientific">Cyclophora tenuis</name>
    <name type="common">Marine diatom</name>
    <dbReference type="NCBI Taxonomy" id="216820"/>
    <lineage>
        <taxon>Eukaryota</taxon>
        <taxon>Sar</taxon>
        <taxon>Stramenopiles</taxon>
        <taxon>Ochrophyta</taxon>
        <taxon>Bacillariophyta</taxon>
        <taxon>Fragilariophyceae</taxon>
        <taxon>Fragilariophycidae</taxon>
        <taxon>Cyclophorales</taxon>
        <taxon>Cyclophoraceae</taxon>
        <taxon>Cyclophora</taxon>
    </lineage>
</organism>
<protein>
    <submittedName>
        <fullName evidence="1">Uncharacterized protein</fullName>
    </submittedName>
</protein>
<proteinExistence type="predicted"/>
<dbReference type="EMBL" id="HBFW01005023">
    <property type="protein sequence ID" value="CAD8932207.1"/>
    <property type="molecule type" value="Transcribed_RNA"/>
</dbReference>
<gene>
    <name evidence="1" type="ORF">CTEN0397_LOCUS3231</name>
</gene>
<sequence length="128" mass="13687">MSGQMPRLQAKGTSSCMGRCSGTFSLGLLSKVVLVCFTTCSALSRLSVTPISTMGLPCGISKQPSIPTIIDKGKVISVNLAKWHNKYKVEASPGKPLGKGCLDPTTFKKLFTPDTKKAVKEQQNIRQG</sequence>
<evidence type="ECO:0000313" key="1">
    <source>
        <dbReference type="EMBL" id="CAD8932207.1"/>
    </source>
</evidence>